<proteinExistence type="predicted"/>
<reference evidence="1" key="1">
    <citation type="submission" date="2023-05" db="EMBL/GenBank/DDBJ databases">
        <title>Nepenthes gracilis genome sequencing.</title>
        <authorList>
            <person name="Fukushima K."/>
        </authorList>
    </citation>
    <scope>NUCLEOTIDE SEQUENCE</scope>
    <source>
        <strain evidence="1">SING2019-196</strain>
    </source>
</reference>
<name>A0AAD3P893_NEPGR</name>
<evidence type="ECO:0000313" key="2">
    <source>
        <dbReference type="Proteomes" id="UP001279734"/>
    </source>
</evidence>
<comment type="caution">
    <text evidence="1">The sequence shown here is derived from an EMBL/GenBank/DDBJ whole genome shotgun (WGS) entry which is preliminary data.</text>
</comment>
<dbReference type="EMBL" id="BSYO01000002">
    <property type="protein sequence ID" value="GMH00203.1"/>
    <property type="molecule type" value="Genomic_DNA"/>
</dbReference>
<protein>
    <submittedName>
        <fullName evidence="1">Uncharacterized protein</fullName>
    </submittedName>
</protein>
<evidence type="ECO:0000313" key="1">
    <source>
        <dbReference type="EMBL" id="GMH00203.1"/>
    </source>
</evidence>
<organism evidence="1 2">
    <name type="scientific">Nepenthes gracilis</name>
    <name type="common">Slender pitcher plant</name>
    <dbReference type="NCBI Taxonomy" id="150966"/>
    <lineage>
        <taxon>Eukaryota</taxon>
        <taxon>Viridiplantae</taxon>
        <taxon>Streptophyta</taxon>
        <taxon>Embryophyta</taxon>
        <taxon>Tracheophyta</taxon>
        <taxon>Spermatophyta</taxon>
        <taxon>Magnoliopsida</taxon>
        <taxon>eudicotyledons</taxon>
        <taxon>Gunneridae</taxon>
        <taxon>Pentapetalae</taxon>
        <taxon>Caryophyllales</taxon>
        <taxon>Nepenthaceae</taxon>
        <taxon>Nepenthes</taxon>
    </lineage>
</organism>
<accession>A0AAD3P893</accession>
<keyword evidence="2" id="KW-1185">Reference proteome</keyword>
<dbReference type="AlphaFoldDB" id="A0AAD3P893"/>
<gene>
    <name evidence="1" type="ORF">Nepgr_002042</name>
</gene>
<dbReference type="Proteomes" id="UP001279734">
    <property type="component" value="Unassembled WGS sequence"/>
</dbReference>
<sequence length="77" mass="8427">MWSLRAGQSLGAEKPSFGQALFTSVKSTHIRHLQPLLPKTTLNATPGIGLLDESGVQEPLHFFPDGDQLLDGVVFRR</sequence>